<dbReference type="EMBL" id="JAUSTW010000014">
    <property type="protein sequence ID" value="MDQ0201951.1"/>
    <property type="molecule type" value="Genomic_DNA"/>
</dbReference>
<organism evidence="1 2">
    <name type="scientific">Neobacillus ginsengisoli</name>
    <dbReference type="NCBI Taxonomy" id="904295"/>
    <lineage>
        <taxon>Bacteria</taxon>
        <taxon>Bacillati</taxon>
        <taxon>Bacillota</taxon>
        <taxon>Bacilli</taxon>
        <taxon>Bacillales</taxon>
        <taxon>Bacillaceae</taxon>
        <taxon>Neobacillus</taxon>
    </lineage>
</organism>
<dbReference type="InterPro" id="IPR011989">
    <property type="entry name" value="ARM-like"/>
</dbReference>
<dbReference type="RefSeq" id="WP_307413717.1">
    <property type="nucleotide sequence ID" value="NZ_JAUSTW010000014.1"/>
</dbReference>
<dbReference type="InterPro" id="IPR004155">
    <property type="entry name" value="PBS_lyase_HEAT"/>
</dbReference>
<dbReference type="Proteomes" id="UP001224122">
    <property type="component" value="Unassembled WGS sequence"/>
</dbReference>
<gene>
    <name evidence="1" type="ORF">J2S10_005162</name>
</gene>
<evidence type="ECO:0000313" key="1">
    <source>
        <dbReference type="EMBL" id="MDQ0201951.1"/>
    </source>
</evidence>
<protein>
    <submittedName>
        <fullName evidence="1">HEAT repeat protein</fullName>
    </submittedName>
</protein>
<dbReference type="Pfam" id="PF03130">
    <property type="entry name" value="HEAT_PBS"/>
    <property type="match status" value="1"/>
</dbReference>
<keyword evidence="2" id="KW-1185">Reference proteome</keyword>
<name>A0ABT9Y2A2_9BACI</name>
<proteinExistence type="predicted"/>
<comment type="caution">
    <text evidence="1">The sequence shown here is derived from an EMBL/GenBank/DDBJ whole genome shotgun (WGS) entry which is preliminary data.</text>
</comment>
<evidence type="ECO:0000313" key="2">
    <source>
        <dbReference type="Proteomes" id="UP001224122"/>
    </source>
</evidence>
<accession>A0ABT9Y2A2</accession>
<dbReference type="Gene3D" id="1.25.10.10">
    <property type="entry name" value="Leucine-rich Repeat Variant"/>
    <property type="match status" value="1"/>
</dbReference>
<reference evidence="1 2" key="1">
    <citation type="submission" date="2023-07" db="EMBL/GenBank/DDBJ databases">
        <title>Genomic Encyclopedia of Type Strains, Phase IV (KMG-IV): sequencing the most valuable type-strain genomes for metagenomic binning, comparative biology and taxonomic classification.</title>
        <authorList>
            <person name="Goeker M."/>
        </authorList>
    </citation>
    <scope>NUCLEOTIDE SEQUENCE [LARGE SCALE GENOMIC DNA]</scope>
    <source>
        <strain evidence="1 2">DSM 27594</strain>
    </source>
</reference>
<sequence>MGTLARTKSIEAYKVLIECLNDKTVRGHAIEGLGKLGCVDVIPVLESLNVEKGLYEYKARETALKRLRRRMDKSK</sequence>